<organism evidence="1 2">
    <name type="scientific">Microbacterium dextranolyticum</name>
    <dbReference type="NCBI Taxonomy" id="36806"/>
    <lineage>
        <taxon>Bacteria</taxon>
        <taxon>Bacillati</taxon>
        <taxon>Actinomycetota</taxon>
        <taxon>Actinomycetes</taxon>
        <taxon>Micrococcales</taxon>
        <taxon>Microbacteriaceae</taxon>
        <taxon>Microbacterium</taxon>
    </lineage>
</organism>
<keyword evidence="2" id="KW-1185">Reference proteome</keyword>
<dbReference type="Proteomes" id="UP001142291">
    <property type="component" value="Unassembled WGS sequence"/>
</dbReference>
<reference evidence="1" key="1">
    <citation type="journal article" date="2014" name="Int. J. Syst. Evol. Microbiol.">
        <title>Complete genome sequence of Corynebacterium casei LMG S-19264T (=DSM 44701T), isolated from a smear-ripened cheese.</title>
        <authorList>
            <consortium name="US DOE Joint Genome Institute (JGI-PGF)"/>
            <person name="Walter F."/>
            <person name="Albersmeier A."/>
            <person name="Kalinowski J."/>
            <person name="Ruckert C."/>
        </authorList>
    </citation>
    <scope>NUCLEOTIDE SEQUENCE</scope>
    <source>
        <strain evidence="1">VKM Ac-1940</strain>
    </source>
</reference>
<evidence type="ECO:0000313" key="2">
    <source>
        <dbReference type="Proteomes" id="UP001142291"/>
    </source>
</evidence>
<dbReference type="EMBL" id="BSER01000009">
    <property type="protein sequence ID" value="GLJ96278.1"/>
    <property type="molecule type" value="Genomic_DNA"/>
</dbReference>
<proteinExistence type="predicted"/>
<reference evidence="1" key="2">
    <citation type="submission" date="2023-01" db="EMBL/GenBank/DDBJ databases">
        <authorList>
            <person name="Sun Q."/>
            <person name="Evtushenko L."/>
        </authorList>
    </citation>
    <scope>NUCLEOTIDE SEQUENCE</scope>
    <source>
        <strain evidence="1">VKM Ac-1940</strain>
    </source>
</reference>
<dbReference type="RefSeq" id="WP_204963305.1">
    <property type="nucleotide sequence ID" value="NZ_BAAAUR010000001.1"/>
</dbReference>
<name>A0A9W6HNI5_9MICO</name>
<dbReference type="AlphaFoldDB" id="A0A9W6HNI5"/>
<sequence>MSTPQNRFTTTPVRQDAVCMCAHAEPCSSFAPGHALHLIQARLVASTPTEWVDAIVHAVDDVDGALILRTLDGRVLQLWSAGAATTTTPGTPVAVHERYHALSAGGRLYNAAVV</sequence>
<comment type="caution">
    <text evidence="1">The sequence shown here is derived from an EMBL/GenBank/DDBJ whole genome shotgun (WGS) entry which is preliminary data.</text>
</comment>
<evidence type="ECO:0000313" key="1">
    <source>
        <dbReference type="EMBL" id="GLJ96278.1"/>
    </source>
</evidence>
<accession>A0A9W6HNI5</accession>
<gene>
    <name evidence="1" type="ORF">GCM10017591_23410</name>
</gene>
<protein>
    <submittedName>
        <fullName evidence="1">Uncharacterized protein</fullName>
    </submittedName>
</protein>